<dbReference type="Proteomes" id="UP000260925">
    <property type="component" value="Unassembled WGS sequence"/>
</dbReference>
<feature type="signal peptide" evidence="1">
    <location>
        <begin position="1"/>
        <end position="33"/>
    </location>
</feature>
<protein>
    <recommendedName>
        <fullName evidence="4">Secreted protein</fullName>
    </recommendedName>
</protein>
<reference evidence="2 3" key="1">
    <citation type="journal article" date="2018" name="Nat. Biotechnol.">
        <title>A standardized bacterial taxonomy based on genome phylogeny substantially revises the tree of life.</title>
        <authorList>
            <person name="Parks D.H."/>
            <person name="Chuvochina M."/>
            <person name="Waite D.W."/>
            <person name="Rinke C."/>
            <person name="Skarshewski A."/>
            <person name="Chaumeil P.A."/>
            <person name="Hugenholtz P."/>
        </authorList>
    </citation>
    <scope>NUCLEOTIDE SEQUENCE [LARGE SCALE GENOMIC DNA]</scope>
    <source>
        <strain evidence="2">UBA9851</strain>
    </source>
</reference>
<dbReference type="PROSITE" id="PS51257">
    <property type="entry name" value="PROKAR_LIPOPROTEIN"/>
    <property type="match status" value="1"/>
</dbReference>
<accession>A0A3B9QU50</accession>
<dbReference type="EMBL" id="DMDD01000138">
    <property type="protein sequence ID" value="HAF72495.1"/>
    <property type="molecule type" value="Genomic_DNA"/>
</dbReference>
<feature type="chain" id="PRO_5017733160" description="Secreted protein" evidence="1">
    <location>
        <begin position="34"/>
        <end position="206"/>
    </location>
</feature>
<dbReference type="AlphaFoldDB" id="A0A3B9QU50"/>
<proteinExistence type="predicted"/>
<gene>
    <name evidence="2" type="ORF">DCL06_06045</name>
</gene>
<evidence type="ECO:0008006" key="4">
    <source>
        <dbReference type="Google" id="ProtNLM"/>
    </source>
</evidence>
<comment type="caution">
    <text evidence="2">The sequence shown here is derived from an EMBL/GenBank/DDBJ whole genome shotgun (WGS) entry which is preliminary data.</text>
</comment>
<sequence length="206" mass="21425">MEEKTVKHLKSPAARGALALVAGSAALALTACGAGQISQTANQVPAVNGTNGQVGDAVVRDVSLVIQEDNSVALKFNASNQAIQDNPVTLSGVKVQDASFNLGGSKSIDGRCNLVADSEQGLKDMRADDAEKALGDASCTEYLPTTVQGEDFFPGASRTVTFTFDEGDIEINAPIVSYYAEAGSLHRDQDGITKAGDDLADLPEQH</sequence>
<evidence type="ECO:0000313" key="2">
    <source>
        <dbReference type="EMBL" id="HAF72495.1"/>
    </source>
</evidence>
<evidence type="ECO:0000313" key="3">
    <source>
        <dbReference type="Proteomes" id="UP000260925"/>
    </source>
</evidence>
<evidence type="ECO:0000256" key="1">
    <source>
        <dbReference type="SAM" id="SignalP"/>
    </source>
</evidence>
<keyword evidence="1" id="KW-0732">Signal</keyword>
<name>A0A3B9QU50_9CORY</name>
<organism evidence="2 3">
    <name type="scientific">Corynebacterium variabile</name>
    <dbReference type="NCBI Taxonomy" id="1727"/>
    <lineage>
        <taxon>Bacteria</taxon>
        <taxon>Bacillati</taxon>
        <taxon>Actinomycetota</taxon>
        <taxon>Actinomycetes</taxon>
        <taxon>Mycobacteriales</taxon>
        <taxon>Corynebacteriaceae</taxon>
        <taxon>Corynebacterium</taxon>
    </lineage>
</organism>